<feature type="transmembrane region" description="Helical" evidence="1">
    <location>
        <begin position="172"/>
        <end position="193"/>
    </location>
</feature>
<evidence type="ECO:0000313" key="4">
    <source>
        <dbReference type="Proteomes" id="UP001142291"/>
    </source>
</evidence>
<gene>
    <name evidence="3" type="ORF">GCM10017591_22360</name>
</gene>
<dbReference type="PANTHER" id="PTHR14969:SF13">
    <property type="entry name" value="AT30094P"/>
    <property type="match status" value="1"/>
</dbReference>
<feature type="transmembrane region" description="Helical" evidence="1">
    <location>
        <begin position="12"/>
        <end position="34"/>
    </location>
</feature>
<dbReference type="InterPro" id="IPR000326">
    <property type="entry name" value="PAP2/HPO"/>
</dbReference>
<proteinExistence type="predicted"/>
<protein>
    <recommendedName>
        <fullName evidence="2">Phosphatidic acid phosphatase type 2/haloperoxidase domain-containing protein</fullName>
    </recommendedName>
</protein>
<dbReference type="Pfam" id="PF01569">
    <property type="entry name" value="PAP2"/>
    <property type="match status" value="1"/>
</dbReference>
<feature type="transmembrane region" description="Helical" evidence="1">
    <location>
        <begin position="100"/>
        <end position="120"/>
    </location>
</feature>
<feature type="transmembrane region" description="Helical" evidence="1">
    <location>
        <begin position="140"/>
        <end position="160"/>
    </location>
</feature>
<dbReference type="SUPFAM" id="SSF48317">
    <property type="entry name" value="Acid phosphatase/Vanadium-dependent haloperoxidase"/>
    <property type="match status" value="1"/>
</dbReference>
<dbReference type="SMART" id="SM00014">
    <property type="entry name" value="acidPPc"/>
    <property type="match status" value="1"/>
</dbReference>
<feature type="transmembrane region" description="Helical" evidence="1">
    <location>
        <begin position="199"/>
        <end position="217"/>
    </location>
</feature>
<sequence>MTERSGRVITPVITATAASVVFGLLLLAVIARWAPLFTLDDLVARTAHDIGDAHPSFVVFWRAVSLACEPLVFRIVAIVALVIVWVPVRRHGRGRARDVRMPVTIAAATVLVGGILPVLVKAIVGRPRPVEALIAAAQTSFPSAHAFGITTAALCGVLLLRVLDASQVARRWAALAAGALIALVCVARVALAVHYVSDVAAGVALAVAWVAGVDAVTRRWIAPAPRRG</sequence>
<reference evidence="3" key="2">
    <citation type="submission" date="2023-01" db="EMBL/GenBank/DDBJ databases">
        <authorList>
            <person name="Sun Q."/>
            <person name="Evtushenko L."/>
        </authorList>
    </citation>
    <scope>NUCLEOTIDE SEQUENCE</scope>
    <source>
        <strain evidence="3">VKM Ac-1940</strain>
    </source>
</reference>
<dbReference type="Proteomes" id="UP001142291">
    <property type="component" value="Unassembled WGS sequence"/>
</dbReference>
<reference evidence="3" key="1">
    <citation type="journal article" date="2014" name="Int. J. Syst. Evol. Microbiol.">
        <title>Complete genome sequence of Corynebacterium casei LMG S-19264T (=DSM 44701T), isolated from a smear-ripened cheese.</title>
        <authorList>
            <consortium name="US DOE Joint Genome Institute (JGI-PGF)"/>
            <person name="Walter F."/>
            <person name="Albersmeier A."/>
            <person name="Kalinowski J."/>
            <person name="Ruckert C."/>
        </authorList>
    </citation>
    <scope>NUCLEOTIDE SEQUENCE</scope>
    <source>
        <strain evidence="3">VKM Ac-1940</strain>
    </source>
</reference>
<dbReference type="PANTHER" id="PTHR14969">
    <property type="entry name" value="SPHINGOSINE-1-PHOSPHATE PHOSPHOHYDROLASE"/>
    <property type="match status" value="1"/>
</dbReference>
<feature type="transmembrane region" description="Helical" evidence="1">
    <location>
        <begin position="71"/>
        <end position="88"/>
    </location>
</feature>
<evidence type="ECO:0000256" key="1">
    <source>
        <dbReference type="SAM" id="Phobius"/>
    </source>
</evidence>
<accession>A0A9W6HNB0</accession>
<dbReference type="InterPro" id="IPR036938">
    <property type="entry name" value="PAP2/HPO_sf"/>
</dbReference>
<keyword evidence="1" id="KW-0812">Transmembrane</keyword>
<name>A0A9W6HNB0_9MICO</name>
<dbReference type="EMBL" id="BSER01000009">
    <property type="protein sequence ID" value="GLJ96173.1"/>
    <property type="molecule type" value="Genomic_DNA"/>
</dbReference>
<keyword evidence="1" id="KW-1133">Transmembrane helix</keyword>
<evidence type="ECO:0000259" key="2">
    <source>
        <dbReference type="SMART" id="SM00014"/>
    </source>
</evidence>
<evidence type="ECO:0000313" key="3">
    <source>
        <dbReference type="EMBL" id="GLJ96173.1"/>
    </source>
</evidence>
<organism evidence="3 4">
    <name type="scientific">Microbacterium dextranolyticum</name>
    <dbReference type="NCBI Taxonomy" id="36806"/>
    <lineage>
        <taxon>Bacteria</taxon>
        <taxon>Bacillati</taxon>
        <taxon>Actinomycetota</taxon>
        <taxon>Actinomycetes</taxon>
        <taxon>Micrococcales</taxon>
        <taxon>Microbacteriaceae</taxon>
        <taxon>Microbacterium</taxon>
    </lineage>
</organism>
<keyword evidence="1" id="KW-0472">Membrane</keyword>
<keyword evidence="4" id="KW-1185">Reference proteome</keyword>
<dbReference type="Gene3D" id="1.20.144.10">
    <property type="entry name" value="Phosphatidic acid phosphatase type 2/haloperoxidase"/>
    <property type="match status" value="1"/>
</dbReference>
<dbReference type="RefSeq" id="WP_204963402.1">
    <property type="nucleotide sequence ID" value="NZ_BAAAUR010000001.1"/>
</dbReference>
<dbReference type="AlphaFoldDB" id="A0A9W6HNB0"/>
<feature type="domain" description="Phosphatidic acid phosphatase type 2/haloperoxidase" evidence="2">
    <location>
        <begin position="101"/>
        <end position="214"/>
    </location>
</feature>
<comment type="caution">
    <text evidence="3">The sequence shown here is derived from an EMBL/GenBank/DDBJ whole genome shotgun (WGS) entry which is preliminary data.</text>
</comment>